<reference evidence="4" key="1">
    <citation type="submission" date="2020-11" db="EMBL/GenBank/DDBJ databases">
        <authorList>
            <consortium name="DOE Joint Genome Institute"/>
            <person name="Ahrendt S."/>
            <person name="Riley R."/>
            <person name="Andreopoulos W."/>
            <person name="Labutti K."/>
            <person name="Pangilinan J."/>
            <person name="Ruiz-Duenas F.J."/>
            <person name="Barrasa J.M."/>
            <person name="Sanchez-Garcia M."/>
            <person name="Camarero S."/>
            <person name="Miyauchi S."/>
            <person name="Serrano A."/>
            <person name="Linde D."/>
            <person name="Babiker R."/>
            <person name="Drula E."/>
            <person name="Ayuso-Fernandez I."/>
            <person name="Pacheco R."/>
            <person name="Padilla G."/>
            <person name="Ferreira P."/>
            <person name="Barriuso J."/>
            <person name="Kellner H."/>
            <person name="Castanera R."/>
            <person name="Alfaro M."/>
            <person name="Ramirez L."/>
            <person name="Pisabarro A.G."/>
            <person name="Kuo A."/>
            <person name="Tritt A."/>
            <person name="Lipzen A."/>
            <person name="He G."/>
            <person name="Yan M."/>
            <person name="Ng V."/>
            <person name="Cullen D."/>
            <person name="Martin F."/>
            <person name="Rosso M.-N."/>
            <person name="Henrissat B."/>
            <person name="Hibbett D."/>
            <person name="Martinez A.T."/>
            <person name="Grigoriev I.V."/>
        </authorList>
    </citation>
    <scope>NUCLEOTIDE SEQUENCE</scope>
    <source>
        <strain evidence="4">CBS 506.95</strain>
    </source>
</reference>
<dbReference type="PANTHER" id="PTHR48104">
    <property type="entry name" value="METACASPASE-4"/>
    <property type="match status" value="1"/>
</dbReference>
<proteinExistence type="inferred from homology"/>
<evidence type="ECO:0000256" key="2">
    <source>
        <dbReference type="SAM" id="MobiDB-lite"/>
    </source>
</evidence>
<dbReference type="GO" id="GO:0004197">
    <property type="term" value="F:cysteine-type endopeptidase activity"/>
    <property type="evidence" value="ECO:0007669"/>
    <property type="project" value="InterPro"/>
</dbReference>
<dbReference type="GO" id="GO:0005737">
    <property type="term" value="C:cytoplasm"/>
    <property type="evidence" value="ECO:0007669"/>
    <property type="project" value="TreeGrafter"/>
</dbReference>
<dbReference type="Pfam" id="PF00656">
    <property type="entry name" value="Peptidase_C14"/>
    <property type="match status" value="1"/>
</dbReference>
<dbReference type="InterPro" id="IPR050452">
    <property type="entry name" value="Metacaspase"/>
</dbReference>
<evidence type="ECO:0000256" key="1">
    <source>
        <dbReference type="ARBA" id="ARBA00009005"/>
    </source>
</evidence>
<protein>
    <submittedName>
        <fullName evidence="4">Caspase domain-containing protein</fullName>
    </submittedName>
</protein>
<dbReference type="InterPro" id="IPR011600">
    <property type="entry name" value="Pept_C14_caspase"/>
</dbReference>
<dbReference type="AlphaFoldDB" id="A0A9P6EH52"/>
<evidence type="ECO:0000313" key="5">
    <source>
        <dbReference type="Proteomes" id="UP000807306"/>
    </source>
</evidence>
<dbReference type="OrthoDB" id="3223806at2759"/>
<comment type="similarity">
    <text evidence="1">Belongs to the peptidase C14B family.</text>
</comment>
<dbReference type="GO" id="GO:0006508">
    <property type="term" value="P:proteolysis"/>
    <property type="evidence" value="ECO:0007669"/>
    <property type="project" value="InterPro"/>
</dbReference>
<accession>A0A9P6EH52</accession>
<comment type="caution">
    <text evidence="4">The sequence shown here is derived from an EMBL/GenBank/DDBJ whole genome shotgun (WGS) entry which is preliminary data.</text>
</comment>
<dbReference type="PANTHER" id="PTHR48104:SF30">
    <property type="entry name" value="METACASPASE-1"/>
    <property type="match status" value="1"/>
</dbReference>
<feature type="region of interest" description="Disordered" evidence="2">
    <location>
        <begin position="1"/>
        <end position="29"/>
    </location>
</feature>
<dbReference type="EMBL" id="MU157849">
    <property type="protein sequence ID" value="KAF9528967.1"/>
    <property type="molecule type" value="Genomic_DNA"/>
</dbReference>
<dbReference type="Proteomes" id="UP000807306">
    <property type="component" value="Unassembled WGS sequence"/>
</dbReference>
<evidence type="ECO:0000313" key="4">
    <source>
        <dbReference type="EMBL" id="KAF9528967.1"/>
    </source>
</evidence>
<evidence type="ECO:0000259" key="3">
    <source>
        <dbReference type="Pfam" id="PF00656"/>
    </source>
</evidence>
<keyword evidence="5" id="KW-1185">Reference proteome</keyword>
<gene>
    <name evidence="4" type="ORF">CPB83DRAFT_853521</name>
</gene>
<feature type="domain" description="Peptidase C14 caspase" evidence="3">
    <location>
        <begin position="36"/>
        <end position="352"/>
    </location>
</feature>
<name>A0A9P6EH52_9AGAR</name>
<sequence length="409" mass="46767">MAQTSHQTNKLKEAFTRMSTGQSLPQLNTDRSTRKKRALLITPTYGGKANHWGLVSPINDANVMKTLLINQYGYTVRTLHEGEGSDSLPTYENIKQAIDSFILKEDNVDYVLLYAGHSDQVEAKDRLEEEDGRSEFIIPCDALGDNSVHEVKREFNEILDTKKVIFDYYLHEALVEKIQQVKGSQLVAIFDSCHSCTLLNLRHHRCNRVGSFKSSLRRISRRILLEPMEKYLEYTLVRTESERSRHVPKTDAKGPMGVYLPFLSQLSNAKQCSGFCLRLPTPEKPQVICISAAKDSQFAMENNQNGSLTTALIPLFSSEPQPTYEEIMIFAQQSVAAGRDRNFKQVDEWYAKKKREATEKKGHSPAFWRFTRLPEERATRDYYISQIEAHSDPQLSSERPLRMAARLVL</sequence>
<feature type="compositionally biased region" description="Polar residues" evidence="2">
    <location>
        <begin position="17"/>
        <end position="29"/>
    </location>
</feature>
<organism evidence="4 5">
    <name type="scientific">Crepidotus variabilis</name>
    <dbReference type="NCBI Taxonomy" id="179855"/>
    <lineage>
        <taxon>Eukaryota</taxon>
        <taxon>Fungi</taxon>
        <taxon>Dikarya</taxon>
        <taxon>Basidiomycota</taxon>
        <taxon>Agaricomycotina</taxon>
        <taxon>Agaricomycetes</taxon>
        <taxon>Agaricomycetidae</taxon>
        <taxon>Agaricales</taxon>
        <taxon>Agaricineae</taxon>
        <taxon>Crepidotaceae</taxon>
        <taxon>Crepidotus</taxon>
    </lineage>
</organism>
<dbReference type="Gene3D" id="3.40.50.1460">
    <property type="match status" value="1"/>
</dbReference>